<name>A0A316AQI3_9BACT</name>
<evidence type="ECO:0000259" key="1">
    <source>
        <dbReference type="Pfam" id="PF13648"/>
    </source>
</evidence>
<dbReference type="RefSeq" id="WP_109671777.1">
    <property type="nucleotide sequence ID" value="NZ_QGDT01000001.1"/>
</dbReference>
<sequence>MKLASLRLSLLSLLTLLIVGFSACKDKDEPTAEDTNEIVGSWKLQTITPATAGVTIPLLASLPTYAPCYQDLVYVFKSDNTVSASGCDAATAALNTSGILTVGEDTSWKVENNQLKLVNGATTKSFALTQNDDVMSITVVLNEADTTQNILLTFERQ</sequence>
<dbReference type="InterPro" id="IPR024311">
    <property type="entry name" value="Lipocalin-like"/>
</dbReference>
<dbReference type="Pfam" id="PF13648">
    <property type="entry name" value="Lipocalin_4"/>
    <property type="match status" value="1"/>
</dbReference>
<gene>
    <name evidence="2" type="ORF">CLV98_10126</name>
</gene>
<dbReference type="EMBL" id="QGDT01000001">
    <property type="protein sequence ID" value="PWJ59852.1"/>
    <property type="molecule type" value="Genomic_DNA"/>
</dbReference>
<accession>A0A316AQI3</accession>
<evidence type="ECO:0000313" key="3">
    <source>
        <dbReference type="Proteomes" id="UP000245880"/>
    </source>
</evidence>
<evidence type="ECO:0000313" key="2">
    <source>
        <dbReference type="EMBL" id="PWJ59852.1"/>
    </source>
</evidence>
<keyword evidence="3" id="KW-1185">Reference proteome</keyword>
<dbReference type="AlphaFoldDB" id="A0A316AQI3"/>
<dbReference type="OrthoDB" id="957142at2"/>
<dbReference type="Proteomes" id="UP000245880">
    <property type="component" value="Unassembled WGS sequence"/>
</dbReference>
<organism evidence="2 3">
    <name type="scientific">Dyadobacter jejuensis</name>
    <dbReference type="NCBI Taxonomy" id="1082580"/>
    <lineage>
        <taxon>Bacteria</taxon>
        <taxon>Pseudomonadati</taxon>
        <taxon>Bacteroidota</taxon>
        <taxon>Cytophagia</taxon>
        <taxon>Cytophagales</taxon>
        <taxon>Spirosomataceae</taxon>
        <taxon>Dyadobacter</taxon>
    </lineage>
</organism>
<protein>
    <submittedName>
        <fullName evidence="2">Lipocalin-like protein</fullName>
    </submittedName>
</protein>
<feature type="domain" description="Lipocalin-like" evidence="1">
    <location>
        <begin position="38"/>
        <end position="136"/>
    </location>
</feature>
<reference evidence="2 3" key="1">
    <citation type="submission" date="2018-03" db="EMBL/GenBank/DDBJ databases">
        <title>Genomic Encyclopedia of Archaeal and Bacterial Type Strains, Phase II (KMG-II): from individual species to whole genera.</title>
        <authorList>
            <person name="Goeker M."/>
        </authorList>
    </citation>
    <scope>NUCLEOTIDE SEQUENCE [LARGE SCALE GENOMIC DNA]</scope>
    <source>
        <strain evidence="2 3">DSM 100346</strain>
    </source>
</reference>
<comment type="caution">
    <text evidence="2">The sequence shown here is derived from an EMBL/GenBank/DDBJ whole genome shotgun (WGS) entry which is preliminary data.</text>
</comment>
<dbReference type="PROSITE" id="PS51257">
    <property type="entry name" value="PROKAR_LIPOPROTEIN"/>
    <property type="match status" value="1"/>
</dbReference>
<proteinExistence type="predicted"/>